<proteinExistence type="predicted"/>
<organism evidence="2 3">
    <name type="scientific">Bradyrhizobium ivorense</name>
    <dbReference type="NCBI Taxonomy" id="2511166"/>
    <lineage>
        <taxon>Bacteria</taxon>
        <taxon>Pseudomonadati</taxon>
        <taxon>Pseudomonadota</taxon>
        <taxon>Alphaproteobacteria</taxon>
        <taxon>Hyphomicrobiales</taxon>
        <taxon>Nitrobacteraceae</taxon>
        <taxon>Bradyrhizobium</taxon>
    </lineage>
</organism>
<gene>
    <name evidence="2" type="ORF">CI1B_30860</name>
</gene>
<dbReference type="Pfam" id="PF11843">
    <property type="entry name" value="DUF3363"/>
    <property type="match status" value="1"/>
</dbReference>
<keyword evidence="3" id="KW-1185">Reference proteome</keyword>
<feature type="region of interest" description="Disordered" evidence="1">
    <location>
        <begin position="96"/>
        <end position="116"/>
    </location>
</feature>
<dbReference type="OrthoDB" id="8256491at2"/>
<sequence>MKDAMRMSTRTDLEDLDANVGDKISGVYRRMPTLNSGRFALIEQSRECVLVPDGRCWSEREDNGRGQVGREGISCRSTSSAAWMIMKDSLPFGARRGKKTTDVGCLDQDGTGGVSW</sequence>
<accession>A0A508T4W5</accession>
<dbReference type="EMBL" id="CAADFC020000011">
    <property type="protein sequence ID" value="VIO70432.1"/>
    <property type="molecule type" value="Genomic_DNA"/>
</dbReference>
<name>A0A508T4W5_9BRAD</name>
<dbReference type="RefSeq" id="WP_139860147.1">
    <property type="nucleotide sequence ID" value="NZ_CAADFC020000011.1"/>
</dbReference>
<reference evidence="2" key="1">
    <citation type="submission" date="2019-02" db="EMBL/GenBank/DDBJ databases">
        <authorList>
            <person name="Pothier F.J."/>
        </authorList>
    </citation>
    <scope>NUCLEOTIDE SEQUENCE</scope>
    <source>
        <strain evidence="2">CI-1B</strain>
    </source>
</reference>
<comment type="caution">
    <text evidence="2">The sequence shown here is derived from an EMBL/GenBank/DDBJ whole genome shotgun (WGS) entry which is preliminary data.</text>
</comment>
<dbReference type="Proteomes" id="UP000328092">
    <property type="component" value="Unassembled WGS sequence"/>
</dbReference>
<evidence type="ECO:0000256" key="1">
    <source>
        <dbReference type="SAM" id="MobiDB-lite"/>
    </source>
</evidence>
<dbReference type="InterPro" id="IPR021795">
    <property type="entry name" value="DUF3363"/>
</dbReference>
<protein>
    <submittedName>
        <fullName evidence="2">Uncharacterized protein</fullName>
    </submittedName>
</protein>
<dbReference type="AlphaFoldDB" id="A0A508T4W5"/>
<evidence type="ECO:0000313" key="3">
    <source>
        <dbReference type="Proteomes" id="UP000328092"/>
    </source>
</evidence>
<evidence type="ECO:0000313" key="2">
    <source>
        <dbReference type="EMBL" id="VIO70432.1"/>
    </source>
</evidence>